<name>A0A1G7E2D8_9SPHI</name>
<dbReference type="PANTHER" id="PTHR43477">
    <property type="entry name" value="DIHYDROANTICAPSIN 7-DEHYDROGENASE"/>
    <property type="match status" value="1"/>
</dbReference>
<dbReference type="AlphaFoldDB" id="A0A1G7E2D8"/>
<dbReference type="Proteomes" id="UP000199072">
    <property type="component" value="Unassembled WGS sequence"/>
</dbReference>
<dbReference type="PANTHER" id="PTHR43477:SF1">
    <property type="entry name" value="DIHYDROANTICAPSIN 7-DEHYDROGENASE"/>
    <property type="match status" value="1"/>
</dbReference>
<dbReference type="InterPro" id="IPR036291">
    <property type="entry name" value="NAD(P)-bd_dom_sf"/>
</dbReference>
<dbReference type="InterPro" id="IPR002347">
    <property type="entry name" value="SDR_fam"/>
</dbReference>
<evidence type="ECO:0000256" key="3">
    <source>
        <dbReference type="SAM" id="SignalP"/>
    </source>
</evidence>
<dbReference type="InterPro" id="IPR051122">
    <property type="entry name" value="SDR_DHRS6-like"/>
</dbReference>
<sequence length="247" mass="26154">MENKVKASYSLKNKRVVLLGASAGIGLATAQAAAAEGAQVVIVSGNQQKIDNALTELPANSEGYAINLSSEDNIKNFFSTLGTFDHLVYTAGENLTLNIIAETDIEQALKFFNLRYWGALTAIKYASPLISAGGSISLTSGTAGTRPGSGWALASSICGAIEGLVRAMAVELAPIRVNSVVPGVIQTGLWDSMNDIDRNNFYKTMEDALLLKRIGQAEDVALAFVYLMKQQFGTGQNIMIDGGTVLV</sequence>
<keyword evidence="2" id="KW-0560">Oxidoreductase</keyword>
<evidence type="ECO:0000256" key="2">
    <source>
        <dbReference type="ARBA" id="ARBA00023002"/>
    </source>
</evidence>
<dbReference type="Pfam" id="PF13561">
    <property type="entry name" value="adh_short_C2"/>
    <property type="match status" value="1"/>
</dbReference>
<dbReference type="STRING" id="1391627.SAMN05216464_107236"/>
<dbReference type="GO" id="GO:0016491">
    <property type="term" value="F:oxidoreductase activity"/>
    <property type="evidence" value="ECO:0007669"/>
    <property type="project" value="UniProtKB-KW"/>
</dbReference>
<comment type="similarity">
    <text evidence="1">Belongs to the short-chain dehydrogenases/reductases (SDR) family.</text>
</comment>
<accession>A0A1G7E2D8</accession>
<dbReference type="PRINTS" id="PR00081">
    <property type="entry name" value="GDHRDH"/>
</dbReference>
<evidence type="ECO:0000256" key="1">
    <source>
        <dbReference type="ARBA" id="ARBA00006484"/>
    </source>
</evidence>
<keyword evidence="3" id="KW-0732">Signal</keyword>
<reference evidence="4 5" key="1">
    <citation type="submission" date="2016-10" db="EMBL/GenBank/DDBJ databases">
        <authorList>
            <person name="de Groot N.N."/>
        </authorList>
    </citation>
    <scope>NUCLEOTIDE SEQUENCE [LARGE SCALE GENOMIC DNA]</scope>
    <source>
        <strain evidence="4 5">47C3B</strain>
    </source>
</reference>
<organism evidence="4 5">
    <name type="scientific">Mucilaginibacter pineti</name>
    <dbReference type="NCBI Taxonomy" id="1391627"/>
    <lineage>
        <taxon>Bacteria</taxon>
        <taxon>Pseudomonadati</taxon>
        <taxon>Bacteroidota</taxon>
        <taxon>Sphingobacteriia</taxon>
        <taxon>Sphingobacteriales</taxon>
        <taxon>Sphingobacteriaceae</taxon>
        <taxon>Mucilaginibacter</taxon>
    </lineage>
</organism>
<gene>
    <name evidence="4" type="ORF">SAMN05216464_107236</name>
</gene>
<feature type="signal peptide" evidence="3">
    <location>
        <begin position="1"/>
        <end position="34"/>
    </location>
</feature>
<feature type="chain" id="PRO_5011585789" evidence="3">
    <location>
        <begin position="35"/>
        <end position="247"/>
    </location>
</feature>
<dbReference type="RefSeq" id="WP_091150656.1">
    <property type="nucleotide sequence ID" value="NZ_FNAI01000007.1"/>
</dbReference>
<protein>
    <submittedName>
        <fullName evidence="4">NAD(P)-dependent dehydrogenase, short-chain alcohol dehydrogenase family</fullName>
    </submittedName>
</protein>
<keyword evidence="5" id="KW-1185">Reference proteome</keyword>
<evidence type="ECO:0000313" key="4">
    <source>
        <dbReference type="EMBL" id="SDE57779.1"/>
    </source>
</evidence>
<dbReference type="OrthoDB" id="9806974at2"/>
<proteinExistence type="inferred from homology"/>
<dbReference type="EMBL" id="FNAI01000007">
    <property type="protein sequence ID" value="SDE57779.1"/>
    <property type="molecule type" value="Genomic_DNA"/>
</dbReference>
<dbReference type="SUPFAM" id="SSF51735">
    <property type="entry name" value="NAD(P)-binding Rossmann-fold domains"/>
    <property type="match status" value="1"/>
</dbReference>
<evidence type="ECO:0000313" key="5">
    <source>
        <dbReference type="Proteomes" id="UP000199072"/>
    </source>
</evidence>
<dbReference type="Gene3D" id="3.40.50.720">
    <property type="entry name" value="NAD(P)-binding Rossmann-like Domain"/>
    <property type="match status" value="1"/>
</dbReference>